<dbReference type="OrthoDB" id="365182at2759"/>
<dbReference type="AlphaFoldDB" id="A0A9W5TC86"/>
<feature type="signal peptide" evidence="1">
    <location>
        <begin position="1"/>
        <end position="23"/>
    </location>
</feature>
<dbReference type="PROSITE" id="PS51257">
    <property type="entry name" value="PROKAR_LIPOPROTEIN"/>
    <property type="match status" value="1"/>
</dbReference>
<feature type="chain" id="PRO_5040767950" evidence="1">
    <location>
        <begin position="24"/>
        <end position="225"/>
    </location>
</feature>
<dbReference type="Proteomes" id="UP001057455">
    <property type="component" value="Unassembled WGS sequence"/>
</dbReference>
<evidence type="ECO:0000256" key="1">
    <source>
        <dbReference type="SAM" id="SignalP"/>
    </source>
</evidence>
<evidence type="ECO:0000313" key="3">
    <source>
        <dbReference type="Proteomes" id="UP001057455"/>
    </source>
</evidence>
<protein>
    <submittedName>
        <fullName evidence="2">Uncharacterized protein</fullName>
    </submittedName>
</protein>
<proteinExistence type="predicted"/>
<organism evidence="2 3">
    <name type="scientific">Babesia ovis</name>
    <dbReference type="NCBI Taxonomy" id="5869"/>
    <lineage>
        <taxon>Eukaryota</taxon>
        <taxon>Sar</taxon>
        <taxon>Alveolata</taxon>
        <taxon>Apicomplexa</taxon>
        <taxon>Aconoidasida</taxon>
        <taxon>Piroplasmida</taxon>
        <taxon>Babesiidae</taxon>
        <taxon>Babesia</taxon>
    </lineage>
</organism>
<name>A0A9W5TC86_BABOV</name>
<sequence length="225" mass="24976">MSGARLAIFALCGVLSCLPSVLSFLTRGPSALGRSTALQIQPAAPRLTSLQAVHAADSVEDNTNEVNDLLTGPRIDTKGRIVNKKKKLYSYGSLRHVDDFFEGKYHVEWTVRGVSEKLQFRRRESGSPPLHTSRFTFAGIGGFLLRLWLDGLPVSEPGHIALSFLQKEHWTSLDSPLCISVGKITRGPFFFRSSPYFDALKSFCPLKDALEDNELRIRVALATRE</sequence>
<comment type="caution">
    <text evidence="2">The sequence shown here is derived from an EMBL/GenBank/DDBJ whole genome shotgun (WGS) entry which is preliminary data.</text>
</comment>
<keyword evidence="1" id="KW-0732">Signal</keyword>
<dbReference type="EMBL" id="BLIY01000018">
    <property type="protein sequence ID" value="GFE55285.1"/>
    <property type="molecule type" value="Genomic_DNA"/>
</dbReference>
<reference evidence="2" key="1">
    <citation type="submission" date="2019-12" db="EMBL/GenBank/DDBJ databases">
        <title>Genome sequence of Babesia ovis.</title>
        <authorList>
            <person name="Yamagishi J."/>
            <person name="Sevinc F."/>
            <person name="Xuan X."/>
        </authorList>
    </citation>
    <scope>NUCLEOTIDE SEQUENCE</scope>
    <source>
        <strain evidence="2">Selcuk</strain>
    </source>
</reference>
<accession>A0A9W5TC86</accession>
<keyword evidence="3" id="KW-1185">Reference proteome</keyword>
<evidence type="ECO:0000313" key="2">
    <source>
        <dbReference type="EMBL" id="GFE55285.1"/>
    </source>
</evidence>
<gene>
    <name evidence="2" type="ORF">BaOVIS_026890</name>
</gene>